<reference evidence="6" key="2">
    <citation type="journal article" date="2021" name="PeerJ">
        <title>Extensive microbial diversity within the chicken gut microbiome revealed by metagenomics and culture.</title>
        <authorList>
            <person name="Gilroy R."/>
            <person name="Ravi A."/>
            <person name="Getino M."/>
            <person name="Pursley I."/>
            <person name="Horton D.L."/>
            <person name="Alikhan N.F."/>
            <person name="Baker D."/>
            <person name="Gharbi K."/>
            <person name="Hall N."/>
            <person name="Watson M."/>
            <person name="Adriaenssens E.M."/>
            <person name="Foster-Nyarko E."/>
            <person name="Jarju S."/>
            <person name="Secka A."/>
            <person name="Antonio M."/>
            <person name="Oren A."/>
            <person name="Chaudhuri R.R."/>
            <person name="La Ragione R."/>
            <person name="Hildebrand F."/>
            <person name="Pallen M.J."/>
        </authorList>
    </citation>
    <scope>NUCLEOTIDE SEQUENCE</scope>
    <source>
        <strain evidence="6">CHK190-19873</strain>
    </source>
</reference>
<evidence type="ECO:0000313" key="7">
    <source>
        <dbReference type="Proteomes" id="UP000823935"/>
    </source>
</evidence>
<gene>
    <name evidence="6" type="ORF">IAB44_06160</name>
</gene>
<feature type="region of interest" description="Disordered" evidence="4">
    <location>
        <begin position="187"/>
        <end position="209"/>
    </location>
</feature>
<dbReference type="SUPFAM" id="SSF50475">
    <property type="entry name" value="FMN-binding split barrel"/>
    <property type="match status" value="1"/>
</dbReference>
<dbReference type="PROSITE" id="PS51257">
    <property type="entry name" value="PROKAR_LIPOPROTEIN"/>
    <property type="match status" value="1"/>
</dbReference>
<dbReference type="GO" id="GO:0016646">
    <property type="term" value="F:oxidoreductase activity, acting on the CH-NH group of donors, NAD or NADP as acceptor"/>
    <property type="evidence" value="ECO:0007669"/>
    <property type="project" value="UniProtKB-ARBA"/>
</dbReference>
<evidence type="ECO:0000313" key="6">
    <source>
        <dbReference type="EMBL" id="HIS31115.1"/>
    </source>
</evidence>
<dbReference type="PANTHER" id="PTHR43567:SF1">
    <property type="entry name" value="FLAVOREDOXIN"/>
    <property type="match status" value="1"/>
</dbReference>
<dbReference type="InterPro" id="IPR012349">
    <property type="entry name" value="Split_barrel_FMN-bd"/>
</dbReference>
<dbReference type="Proteomes" id="UP000823935">
    <property type="component" value="Unassembled WGS sequence"/>
</dbReference>
<dbReference type="PANTHER" id="PTHR43567">
    <property type="entry name" value="FLAVOREDOXIN-RELATED-RELATED"/>
    <property type="match status" value="1"/>
</dbReference>
<dbReference type="SMART" id="SM00903">
    <property type="entry name" value="Flavin_Reduct"/>
    <property type="match status" value="1"/>
</dbReference>
<dbReference type="Gene3D" id="2.30.110.10">
    <property type="entry name" value="Electron Transport, Fmn-binding Protein, Chain A"/>
    <property type="match status" value="1"/>
</dbReference>
<protein>
    <submittedName>
        <fullName evidence="6">Flavin reductase family protein</fullName>
    </submittedName>
</protein>
<evidence type="ECO:0000256" key="2">
    <source>
        <dbReference type="ARBA" id="ARBA00022630"/>
    </source>
</evidence>
<dbReference type="AlphaFoldDB" id="A0A9D1JJI0"/>
<evidence type="ECO:0000256" key="1">
    <source>
        <dbReference type="ARBA" id="ARBA00001917"/>
    </source>
</evidence>
<name>A0A9D1JJI0_9FIRM</name>
<feature type="domain" description="Flavin reductase like" evidence="5">
    <location>
        <begin position="11"/>
        <end position="165"/>
    </location>
</feature>
<comment type="cofactor">
    <cofactor evidence="1">
        <name>FMN</name>
        <dbReference type="ChEBI" id="CHEBI:58210"/>
    </cofactor>
</comment>
<sequence>MGKQLWKPGNMLYPLPAVMVSCAREGERPNIITVAWTGTVCTNPPMVYISVRPERYSYGIIRETGEFVINLTTVELAKATDFCGVRSGRDTDKFRKTRLTAQPASFVKAPLIAESPVNLECRVEKTEELGSHHMFLAKVLAVHADEAYLDAKGRLDLERAGLLAYSHGNYLGLGQKVGTFGYSVKKAGTRPQARRTAVPKKSGGRTRHS</sequence>
<dbReference type="EMBL" id="DVIQ01000029">
    <property type="protein sequence ID" value="HIS31115.1"/>
    <property type="molecule type" value="Genomic_DNA"/>
</dbReference>
<dbReference type="InterPro" id="IPR052174">
    <property type="entry name" value="Flavoredoxin"/>
</dbReference>
<keyword evidence="2" id="KW-0285">Flavoprotein</keyword>
<reference evidence="6" key="1">
    <citation type="submission" date="2020-10" db="EMBL/GenBank/DDBJ databases">
        <authorList>
            <person name="Gilroy R."/>
        </authorList>
    </citation>
    <scope>NUCLEOTIDE SEQUENCE</scope>
    <source>
        <strain evidence="6">CHK190-19873</strain>
    </source>
</reference>
<comment type="caution">
    <text evidence="6">The sequence shown here is derived from an EMBL/GenBank/DDBJ whole genome shotgun (WGS) entry which is preliminary data.</text>
</comment>
<evidence type="ECO:0000256" key="4">
    <source>
        <dbReference type="SAM" id="MobiDB-lite"/>
    </source>
</evidence>
<organism evidence="6 7">
    <name type="scientific">Candidatus Limivivens intestinipullorum</name>
    <dbReference type="NCBI Taxonomy" id="2840858"/>
    <lineage>
        <taxon>Bacteria</taxon>
        <taxon>Bacillati</taxon>
        <taxon>Bacillota</taxon>
        <taxon>Clostridia</taxon>
        <taxon>Lachnospirales</taxon>
        <taxon>Lachnospiraceae</taxon>
        <taxon>Lachnospiraceae incertae sedis</taxon>
        <taxon>Candidatus Limivivens</taxon>
    </lineage>
</organism>
<evidence type="ECO:0000256" key="3">
    <source>
        <dbReference type="ARBA" id="ARBA00038054"/>
    </source>
</evidence>
<dbReference type="GO" id="GO:0010181">
    <property type="term" value="F:FMN binding"/>
    <property type="evidence" value="ECO:0007669"/>
    <property type="project" value="InterPro"/>
</dbReference>
<proteinExistence type="inferred from homology"/>
<comment type="similarity">
    <text evidence="3">Belongs to the flavoredoxin family.</text>
</comment>
<dbReference type="InterPro" id="IPR002563">
    <property type="entry name" value="Flavin_Rdtase-like_dom"/>
</dbReference>
<evidence type="ECO:0000259" key="5">
    <source>
        <dbReference type="SMART" id="SM00903"/>
    </source>
</evidence>
<dbReference type="Pfam" id="PF01613">
    <property type="entry name" value="Flavin_Reduct"/>
    <property type="match status" value="1"/>
</dbReference>
<accession>A0A9D1JJI0</accession>